<gene>
    <name evidence="3" type="ORF">BBD41_26395</name>
</gene>
<keyword evidence="3" id="KW-0378">Hydrolase</keyword>
<dbReference type="Pfam" id="PF12697">
    <property type="entry name" value="Abhydrolase_6"/>
    <property type="match status" value="1"/>
</dbReference>
<proteinExistence type="inferred from homology"/>
<dbReference type="AlphaFoldDB" id="A0A1B2E785"/>
<feature type="domain" description="AB hydrolase-1" evidence="2">
    <location>
        <begin position="138"/>
        <end position="313"/>
    </location>
</feature>
<dbReference type="SUPFAM" id="SSF53474">
    <property type="entry name" value="alpha/beta-Hydrolases"/>
    <property type="match status" value="1"/>
</dbReference>
<dbReference type="GO" id="GO:0004177">
    <property type="term" value="F:aminopeptidase activity"/>
    <property type="evidence" value="ECO:0007669"/>
    <property type="project" value="UniProtKB-KW"/>
</dbReference>
<dbReference type="InterPro" id="IPR029058">
    <property type="entry name" value="AB_hydrolase_fold"/>
</dbReference>
<reference evidence="3" key="1">
    <citation type="submission" date="2016-08" db="EMBL/GenBank/DDBJ databases">
        <title>Complete Genome Seqeunce of Paenibacillus sp. nov. IHBB 9852 from high altitute lake of Indian trans-Himalayas.</title>
        <authorList>
            <person name="Kiran S."/>
            <person name="Swarnkar M.K."/>
            <person name="Rana A."/>
            <person name="Tewari R."/>
            <person name="Gulati A."/>
        </authorList>
    </citation>
    <scope>NUCLEOTIDE SEQUENCE [LARGE SCALE GENOMIC DNA]</scope>
    <source>
        <strain evidence="3">IHBB 9852</strain>
    </source>
</reference>
<dbReference type="EMBL" id="CP016809">
    <property type="protein sequence ID" value="ANY75821.1"/>
    <property type="molecule type" value="Genomic_DNA"/>
</dbReference>
<dbReference type="Gene3D" id="3.40.50.1820">
    <property type="entry name" value="alpha/beta hydrolase"/>
    <property type="match status" value="1"/>
</dbReference>
<name>A0A1B2E785_9BACL</name>
<dbReference type="PANTHER" id="PTHR22946">
    <property type="entry name" value="DIENELACTONE HYDROLASE DOMAIN-CONTAINING PROTEIN-RELATED"/>
    <property type="match status" value="1"/>
</dbReference>
<protein>
    <submittedName>
        <fullName evidence="3">Dipeptidyl aminopeptidase</fullName>
    </submittedName>
</protein>
<accession>A0A1B2E785</accession>
<dbReference type="KEGG" id="pib:BBD41_26395"/>
<comment type="similarity">
    <text evidence="1">Belongs to the AB hydrolase superfamily. FUS2 hydrolase family.</text>
</comment>
<sequence>MNEAQRLSNEGLRDINRVAPLLDTGETKSDWETKRRQIQSVWMHTLGEAPLEDMYDSEALGEGAYTVLSEKQEEDHCCQHIRYETKDQDLVHAYLLLPRGVSAAAPRPAVLALHPTTEVGKADVALASGRDNRRYGLELARRGYIVLAPDSITFGERIYEGEAPFQTAPFYKRFPAWSAVGKMLADHIRGVDVLTTMKQVRSDRIGVVGHSLGGYNGWFLAGMDSRIRAVASSCGFSLFQGDPDPNRWGRRDWFSHFAGLTEVMKQGGPPFEWHEIAALAAPVPMFMWCGMRDAIFPNWLDNTHGLAELMKLYRGLGRESDFECWLGTEGHDFPPDLRERAYRFLDAHLLI</sequence>
<evidence type="ECO:0000256" key="1">
    <source>
        <dbReference type="ARBA" id="ARBA00038115"/>
    </source>
</evidence>
<keyword evidence="3" id="KW-0645">Protease</keyword>
<dbReference type="InterPro" id="IPR050261">
    <property type="entry name" value="FrsA_esterase"/>
</dbReference>
<dbReference type="InterPro" id="IPR000073">
    <property type="entry name" value="AB_hydrolase_1"/>
</dbReference>
<evidence type="ECO:0000259" key="2">
    <source>
        <dbReference type="Pfam" id="PF12697"/>
    </source>
</evidence>
<evidence type="ECO:0000313" key="3">
    <source>
        <dbReference type="EMBL" id="ANY75821.1"/>
    </source>
</evidence>
<keyword evidence="3" id="KW-0031">Aminopeptidase</keyword>
<dbReference type="RefSeq" id="WP_099479630.1">
    <property type="nucleotide sequence ID" value="NZ_CP016809.1"/>
</dbReference>
<organism evidence="3">
    <name type="scientific">Paenibacillus ihbetae</name>
    <dbReference type="NCBI Taxonomy" id="1870820"/>
    <lineage>
        <taxon>Bacteria</taxon>
        <taxon>Bacillati</taxon>
        <taxon>Bacillota</taxon>
        <taxon>Bacilli</taxon>
        <taxon>Bacillales</taxon>
        <taxon>Paenibacillaceae</taxon>
        <taxon>Paenibacillus</taxon>
    </lineage>
</organism>